<organism evidence="1">
    <name type="scientific">bioreactor metagenome</name>
    <dbReference type="NCBI Taxonomy" id="1076179"/>
    <lineage>
        <taxon>unclassified sequences</taxon>
        <taxon>metagenomes</taxon>
        <taxon>ecological metagenomes</taxon>
    </lineage>
</organism>
<protein>
    <submittedName>
        <fullName evidence="1">Uncharacterized protein</fullName>
    </submittedName>
</protein>
<accession>A0A645BFV3</accession>
<reference evidence="1" key="1">
    <citation type="submission" date="2019-08" db="EMBL/GenBank/DDBJ databases">
        <authorList>
            <person name="Kucharzyk K."/>
            <person name="Murdoch R.W."/>
            <person name="Higgins S."/>
            <person name="Loffler F."/>
        </authorList>
    </citation>
    <scope>NUCLEOTIDE SEQUENCE</scope>
</reference>
<dbReference type="AlphaFoldDB" id="A0A645BFV3"/>
<dbReference type="EMBL" id="VSSQ01019880">
    <property type="protein sequence ID" value="MPM64315.1"/>
    <property type="molecule type" value="Genomic_DNA"/>
</dbReference>
<proteinExistence type="predicted"/>
<comment type="caution">
    <text evidence="1">The sequence shown here is derived from an EMBL/GenBank/DDBJ whole genome shotgun (WGS) entry which is preliminary data.</text>
</comment>
<evidence type="ECO:0000313" key="1">
    <source>
        <dbReference type="EMBL" id="MPM64315.1"/>
    </source>
</evidence>
<sequence>MADADRCKDRYFAGPPAEAVLRVFPRGKAVVHQVQADGTDEEGDGHHVGSHAGAVVGDRSRFDLIRNDRFGHHCVGVFVCIDFIQRGAAVQ</sequence>
<gene>
    <name evidence="1" type="ORF">SDC9_111201</name>
</gene>
<name>A0A645BFV3_9ZZZZ</name>